<evidence type="ECO:0000256" key="1">
    <source>
        <dbReference type="SAM" id="MobiDB-lite"/>
    </source>
</evidence>
<name>A0A4V1M4F4_TREME</name>
<evidence type="ECO:0000313" key="3">
    <source>
        <dbReference type="Proteomes" id="UP000289152"/>
    </source>
</evidence>
<reference evidence="2 3" key="1">
    <citation type="submission" date="2016-06" db="EMBL/GenBank/DDBJ databases">
        <title>Evolution of pathogenesis and genome organization in the Tremellales.</title>
        <authorList>
            <person name="Cuomo C."/>
            <person name="Litvintseva A."/>
            <person name="Heitman J."/>
            <person name="Chen Y."/>
            <person name="Sun S."/>
            <person name="Springer D."/>
            <person name="Dromer F."/>
            <person name="Young S."/>
            <person name="Zeng Q."/>
            <person name="Chapman S."/>
            <person name="Gujja S."/>
            <person name="Saif S."/>
            <person name="Birren B."/>
        </authorList>
    </citation>
    <scope>NUCLEOTIDE SEQUENCE [LARGE SCALE GENOMIC DNA]</scope>
    <source>
        <strain evidence="2 3">ATCC 28783</strain>
    </source>
</reference>
<feature type="compositionally biased region" description="Polar residues" evidence="1">
    <location>
        <begin position="77"/>
        <end position="87"/>
    </location>
</feature>
<protein>
    <submittedName>
        <fullName evidence="2">Uncharacterized protein</fullName>
    </submittedName>
</protein>
<dbReference type="VEuPathDB" id="FungiDB:TREMEDRAFT_59090"/>
<feature type="compositionally biased region" description="Basic residues" evidence="1">
    <location>
        <begin position="15"/>
        <end position="25"/>
    </location>
</feature>
<comment type="caution">
    <text evidence="2">The sequence shown here is derived from an EMBL/GenBank/DDBJ whole genome shotgun (WGS) entry which is preliminary data.</text>
</comment>
<sequence length="315" mass="33433">MSQNNQADQLILNALKRKSPFRGRPPKVYAPSAQSPSTSGPSHPIEPSSINRTASEIQSVSVSVPLNKPPPFPEPPQLSSRGASSPSPCHKVAQPDLLPTPSASLPASETRLESHLDSVALNHSQQFPKSSPGHKIPLSTADSIASGDTPASSNGIGIVTPDSVPWTELVMASPSASLSSAVQASAPNLSAAVPKWSPSQPPNPISVEDEIITARQEAAGRFRIVNISSESYSVPRPEAPLLALKAPRTDASLGVNIRALETFCRLPNPDLVDDDRYEQFEVAFHHIPKAFDALVSVLLFRKCNSVDILASGLPH</sequence>
<organism evidence="2 3">
    <name type="scientific">Tremella mesenterica</name>
    <name type="common">Jelly fungus</name>
    <dbReference type="NCBI Taxonomy" id="5217"/>
    <lineage>
        <taxon>Eukaryota</taxon>
        <taxon>Fungi</taxon>
        <taxon>Dikarya</taxon>
        <taxon>Basidiomycota</taxon>
        <taxon>Agaricomycotina</taxon>
        <taxon>Tremellomycetes</taxon>
        <taxon>Tremellales</taxon>
        <taxon>Tremellaceae</taxon>
        <taxon>Tremella</taxon>
    </lineage>
</organism>
<dbReference type="EMBL" id="SDIL01000021">
    <property type="protein sequence ID" value="RXK40177.1"/>
    <property type="molecule type" value="Genomic_DNA"/>
</dbReference>
<keyword evidence="3" id="KW-1185">Reference proteome</keyword>
<feature type="compositionally biased region" description="Polar residues" evidence="1">
    <location>
        <begin position="32"/>
        <end position="41"/>
    </location>
</feature>
<dbReference type="InParanoid" id="A0A4V1M4F4"/>
<feature type="compositionally biased region" description="Polar residues" evidence="1">
    <location>
        <begin position="48"/>
        <end position="64"/>
    </location>
</feature>
<feature type="region of interest" description="Disordered" evidence="1">
    <location>
        <begin position="1"/>
        <end position="111"/>
    </location>
</feature>
<dbReference type="Proteomes" id="UP000289152">
    <property type="component" value="Unassembled WGS sequence"/>
</dbReference>
<feature type="compositionally biased region" description="Pro residues" evidence="1">
    <location>
        <begin position="67"/>
        <end position="76"/>
    </location>
</feature>
<gene>
    <name evidence="2" type="ORF">M231_02450</name>
</gene>
<evidence type="ECO:0000313" key="2">
    <source>
        <dbReference type="EMBL" id="RXK40177.1"/>
    </source>
</evidence>
<accession>A0A4V1M4F4</accession>
<proteinExistence type="predicted"/>
<dbReference type="AlphaFoldDB" id="A0A4V1M4F4"/>